<feature type="region of interest" description="Disordered" evidence="1">
    <location>
        <begin position="32"/>
        <end position="54"/>
    </location>
</feature>
<feature type="compositionally biased region" description="Basic residues" evidence="1">
    <location>
        <begin position="40"/>
        <end position="49"/>
    </location>
</feature>
<dbReference type="WBParaSite" id="SVE_0221300.1">
    <property type="protein sequence ID" value="SVE_0221300.1"/>
    <property type="gene ID" value="SVE_0221300"/>
</dbReference>
<evidence type="ECO:0000313" key="3">
    <source>
        <dbReference type="Proteomes" id="UP000035680"/>
    </source>
</evidence>
<keyword evidence="2" id="KW-0472">Membrane</keyword>
<proteinExistence type="predicted"/>
<evidence type="ECO:0000256" key="1">
    <source>
        <dbReference type="SAM" id="MobiDB-lite"/>
    </source>
</evidence>
<name>A0A0K0F0A0_STRVS</name>
<feature type="transmembrane region" description="Helical" evidence="2">
    <location>
        <begin position="6"/>
        <end position="27"/>
    </location>
</feature>
<accession>A0A0K0F0A0</accession>
<evidence type="ECO:0000313" key="4">
    <source>
        <dbReference type="WBParaSite" id="SVE_0221300.1"/>
    </source>
</evidence>
<reference evidence="4" key="2">
    <citation type="submission" date="2015-08" db="UniProtKB">
        <authorList>
            <consortium name="WormBaseParasite"/>
        </authorList>
    </citation>
    <scope>IDENTIFICATION</scope>
</reference>
<sequence length="126" mass="14706">MNKHIVLFVSFLIKQYFAFFVFSIFCCNSTKSVKNEKHKSGTKKKKKSYEKKTSPEKTITYSATMPGKTEILLNVEPENFEKYINNKEGGGNEFVGEVVKALEKKKNAQSDMNKYKHWMNYIDEKQ</sequence>
<dbReference type="AlphaFoldDB" id="A0A0K0F0A0"/>
<dbReference type="Proteomes" id="UP000035680">
    <property type="component" value="Unassembled WGS sequence"/>
</dbReference>
<protein>
    <submittedName>
        <fullName evidence="4">Lipoprotein</fullName>
    </submittedName>
</protein>
<organism evidence="3 4">
    <name type="scientific">Strongyloides venezuelensis</name>
    <name type="common">Threadworm</name>
    <dbReference type="NCBI Taxonomy" id="75913"/>
    <lineage>
        <taxon>Eukaryota</taxon>
        <taxon>Metazoa</taxon>
        <taxon>Ecdysozoa</taxon>
        <taxon>Nematoda</taxon>
        <taxon>Chromadorea</taxon>
        <taxon>Rhabditida</taxon>
        <taxon>Tylenchina</taxon>
        <taxon>Panagrolaimomorpha</taxon>
        <taxon>Strongyloidoidea</taxon>
        <taxon>Strongyloididae</taxon>
        <taxon>Strongyloides</taxon>
    </lineage>
</organism>
<keyword evidence="2" id="KW-0812">Transmembrane</keyword>
<keyword evidence="3" id="KW-1185">Reference proteome</keyword>
<evidence type="ECO:0000256" key="2">
    <source>
        <dbReference type="SAM" id="Phobius"/>
    </source>
</evidence>
<reference evidence="3" key="1">
    <citation type="submission" date="2014-07" db="EMBL/GenBank/DDBJ databases">
        <authorList>
            <person name="Martin A.A"/>
            <person name="De Silva N."/>
        </authorList>
    </citation>
    <scope>NUCLEOTIDE SEQUENCE</scope>
</reference>
<keyword evidence="2" id="KW-1133">Transmembrane helix</keyword>